<keyword evidence="3" id="KW-1185">Reference proteome</keyword>
<dbReference type="AlphaFoldDB" id="X6N5H0"/>
<feature type="domain" description="F-box" evidence="1">
    <location>
        <begin position="117"/>
        <end position="164"/>
    </location>
</feature>
<evidence type="ECO:0000259" key="1">
    <source>
        <dbReference type="PROSITE" id="PS50181"/>
    </source>
</evidence>
<accession>X6N5H0</accession>
<reference evidence="2 3" key="1">
    <citation type="journal article" date="2013" name="Curr. Biol.">
        <title>The Genome of the Foraminiferan Reticulomyxa filosa.</title>
        <authorList>
            <person name="Glockner G."/>
            <person name="Hulsmann N."/>
            <person name="Schleicher M."/>
            <person name="Noegel A.A."/>
            <person name="Eichinger L."/>
            <person name="Gallinger C."/>
            <person name="Pawlowski J."/>
            <person name="Sierra R."/>
            <person name="Euteneuer U."/>
            <person name="Pillet L."/>
            <person name="Moustafa A."/>
            <person name="Platzer M."/>
            <person name="Groth M."/>
            <person name="Szafranski K."/>
            <person name="Schliwa M."/>
        </authorList>
    </citation>
    <scope>NUCLEOTIDE SEQUENCE [LARGE SCALE GENOMIC DNA]</scope>
</reference>
<sequence>KKKKKKKKKKKVWHEGLPIMQGFKYIMRTDMMFQRVDMGIARPNWTLERIEELREIMPDLRTEWKGSTQFQKCEELYQASIRFQKEGKAKESTDAYLDALTIQAELHSLPMSSYLDNGNTKALPLDIHHHIWSFLDWTCIVQNIMTVCKSWQRMAQTSPIWKELFKREWPDMYSVERARFTNANALHNYVSHNHSITSPVDDFTQFERDSTFVPWYQLFKFRTFADRNVQVVAIHIQTHHVEYGMAPKALVTRRAQDVICKAPQIFRDSDQCLYVHKKNIPFFFF</sequence>
<evidence type="ECO:0000313" key="2">
    <source>
        <dbReference type="EMBL" id="ETO21525.1"/>
    </source>
</evidence>
<comment type="caution">
    <text evidence="2">The sequence shown here is derived from an EMBL/GenBank/DDBJ whole genome shotgun (WGS) entry which is preliminary data.</text>
</comment>
<dbReference type="SUPFAM" id="SSF81383">
    <property type="entry name" value="F-box domain"/>
    <property type="match status" value="1"/>
</dbReference>
<evidence type="ECO:0000313" key="3">
    <source>
        <dbReference type="Proteomes" id="UP000023152"/>
    </source>
</evidence>
<dbReference type="Gene3D" id="1.20.1280.50">
    <property type="match status" value="1"/>
</dbReference>
<organism evidence="2 3">
    <name type="scientific">Reticulomyxa filosa</name>
    <dbReference type="NCBI Taxonomy" id="46433"/>
    <lineage>
        <taxon>Eukaryota</taxon>
        <taxon>Sar</taxon>
        <taxon>Rhizaria</taxon>
        <taxon>Retaria</taxon>
        <taxon>Foraminifera</taxon>
        <taxon>Monothalamids</taxon>
        <taxon>Reticulomyxidae</taxon>
        <taxon>Reticulomyxa</taxon>
    </lineage>
</organism>
<protein>
    <recommendedName>
        <fullName evidence="1">F-box domain-containing protein</fullName>
    </recommendedName>
</protein>
<dbReference type="InterPro" id="IPR036047">
    <property type="entry name" value="F-box-like_dom_sf"/>
</dbReference>
<dbReference type="InterPro" id="IPR001810">
    <property type="entry name" value="F-box_dom"/>
</dbReference>
<feature type="non-terminal residue" evidence="2">
    <location>
        <position position="1"/>
    </location>
</feature>
<proteinExistence type="predicted"/>
<dbReference type="Proteomes" id="UP000023152">
    <property type="component" value="Unassembled WGS sequence"/>
</dbReference>
<name>X6N5H0_RETFI</name>
<dbReference type="EMBL" id="ASPP01011544">
    <property type="protein sequence ID" value="ETO21525.1"/>
    <property type="molecule type" value="Genomic_DNA"/>
</dbReference>
<gene>
    <name evidence="2" type="ORF">RFI_15681</name>
</gene>
<dbReference type="Pfam" id="PF12937">
    <property type="entry name" value="F-box-like"/>
    <property type="match status" value="1"/>
</dbReference>
<dbReference type="PROSITE" id="PS50181">
    <property type="entry name" value="FBOX"/>
    <property type="match status" value="1"/>
</dbReference>